<name>X8JX07_9AGAM</name>
<feature type="non-terminal residue" evidence="3">
    <location>
        <position position="406"/>
    </location>
</feature>
<feature type="region of interest" description="Disordered" evidence="1">
    <location>
        <begin position="286"/>
        <end position="318"/>
    </location>
</feature>
<evidence type="ECO:0000259" key="2">
    <source>
        <dbReference type="Pfam" id="PF03184"/>
    </source>
</evidence>
<dbReference type="EMBL" id="JATN01000214">
    <property type="protein sequence ID" value="EUC67583.1"/>
    <property type="molecule type" value="Genomic_DNA"/>
</dbReference>
<feature type="region of interest" description="Disordered" evidence="1">
    <location>
        <begin position="347"/>
        <end position="390"/>
    </location>
</feature>
<dbReference type="GO" id="GO:0004519">
    <property type="term" value="F:endonuclease activity"/>
    <property type="evidence" value="ECO:0007669"/>
    <property type="project" value="UniProtKB-KW"/>
</dbReference>
<dbReference type="Pfam" id="PF03184">
    <property type="entry name" value="DDE_1"/>
    <property type="match status" value="1"/>
</dbReference>
<dbReference type="InterPro" id="IPR004875">
    <property type="entry name" value="DDE_SF_endonuclease_dom"/>
</dbReference>
<evidence type="ECO:0000313" key="4">
    <source>
        <dbReference type="Proteomes" id="UP000030108"/>
    </source>
</evidence>
<evidence type="ECO:0000313" key="3">
    <source>
        <dbReference type="EMBL" id="EUC67583.1"/>
    </source>
</evidence>
<dbReference type="Proteomes" id="UP000030108">
    <property type="component" value="Unassembled WGS sequence"/>
</dbReference>
<feature type="domain" description="DDE-1" evidence="2">
    <location>
        <begin position="43"/>
        <end position="235"/>
    </location>
</feature>
<accession>X8JX07</accession>
<keyword evidence="3" id="KW-0540">Nuclease</keyword>
<organism evidence="3 4">
    <name type="scientific">Rhizoctonia solani AG-3 Rhs1AP</name>
    <dbReference type="NCBI Taxonomy" id="1086054"/>
    <lineage>
        <taxon>Eukaryota</taxon>
        <taxon>Fungi</taxon>
        <taxon>Dikarya</taxon>
        <taxon>Basidiomycota</taxon>
        <taxon>Agaricomycotina</taxon>
        <taxon>Agaricomycetes</taxon>
        <taxon>Cantharellales</taxon>
        <taxon>Ceratobasidiaceae</taxon>
        <taxon>Rhizoctonia</taxon>
    </lineage>
</organism>
<comment type="caution">
    <text evidence="3">The sequence shown here is derived from an EMBL/GenBank/DDBJ whole genome shotgun (WGS) entry which is preliminary data.</text>
</comment>
<evidence type="ECO:0000256" key="1">
    <source>
        <dbReference type="SAM" id="MobiDB-lite"/>
    </source>
</evidence>
<dbReference type="OrthoDB" id="3341102at2759"/>
<protein>
    <submittedName>
        <fullName evidence="3">DDE superfamily endonuclease</fullName>
    </submittedName>
</protein>
<reference evidence="4" key="1">
    <citation type="journal article" date="2014" name="Genome Announc.">
        <title>Draft genome sequence of the plant-pathogenic soil fungus Rhizoctonia solani anastomosis group 3 strain Rhs1AP.</title>
        <authorList>
            <person name="Cubeta M.A."/>
            <person name="Thomas E."/>
            <person name="Dean R.A."/>
            <person name="Jabaji S."/>
            <person name="Neate S.M."/>
            <person name="Tavantzis S."/>
            <person name="Toda T."/>
            <person name="Vilgalys R."/>
            <person name="Bharathan N."/>
            <person name="Fedorova-Abrams N."/>
            <person name="Pakala S.B."/>
            <person name="Pakala S.M."/>
            <person name="Zafar N."/>
            <person name="Joardar V."/>
            <person name="Losada L."/>
            <person name="Nierman W.C."/>
        </authorList>
    </citation>
    <scope>NUCLEOTIDE SEQUENCE [LARGE SCALE GENOMIC DNA]</scope>
    <source>
        <strain evidence="4">AG-3</strain>
    </source>
</reference>
<dbReference type="AlphaFoldDB" id="X8JX07"/>
<sequence length="406" mass="45444">MPQLSSSKLFFEWLVVYSHGSQYTWCETGAKQVAVVGKEEKRAYTLLIGVSNSGQLLPFQAIYQGSTAASLPHPSSSGYGHAIKLGTRIEFSMTKTYWSTLQTMEDYVTFILVPFMKRMISENNLPPDQRCIWQIDVWSVHRSAAFRNWISETYPWIILQYIPGGCTGIFQACDVALQRVAKAAMRQKALADVINETNALLSDGADPTTVVHDKSIKTLRDRSVSWMLEAHRALDNPQLIQKAFSLCAVPDTEFNLSYSSLTSHEARQAIQALRTSDPKFHAEITAGRPASLTEDDENNEEDGNNEGDEDAEEDSDEALSAAEVVQMVMTSADAIEVSERLACSINSETSDLDDDDSDYDPKSSPETVQGDQHITEELRDRRSKRSSRRDIDYSSVAWWNSIDLED</sequence>
<dbReference type="GO" id="GO:0003676">
    <property type="term" value="F:nucleic acid binding"/>
    <property type="evidence" value="ECO:0007669"/>
    <property type="project" value="InterPro"/>
</dbReference>
<keyword evidence="3" id="KW-0378">Hydrolase</keyword>
<feature type="compositionally biased region" description="Acidic residues" evidence="1">
    <location>
        <begin position="293"/>
        <end position="317"/>
    </location>
</feature>
<proteinExistence type="predicted"/>
<keyword evidence="3" id="KW-0255">Endonuclease</keyword>
<gene>
    <name evidence="3" type="ORF">RSOL_563780</name>
</gene>